<accession>A0ABV6ZUX5</accession>
<proteinExistence type="predicted"/>
<dbReference type="SUPFAM" id="SSF103025">
    <property type="entry name" value="Folate-binding domain"/>
    <property type="match status" value="1"/>
</dbReference>
<dbReference type="PIRSF" id="PIRSF006487">
    <property type="entry name" value="GcvT"/>
    <property type="match status" value="1"/>
</dbReference>
<evidence type="ECO:0000256" key="1">
    <source>
        <dbReference type="ARBA" id="ARBA00022946"/>
    </source>
</evidence>
<dbReference type="PANTHER" id="PTHR22602">
    <property type="entry name" value="TRANSFERASE CAF17, MITOCHONDRIAL-RELATED"/>
    <property type="match status" value="1"/>
</dbReference>
<dbReference type="NCBIfam" id="TIGR03317">
    <property type="entry name" value="ygfZ_signature"/>
    <property type="match status" value="1"/>
</dbReference>
<sequence length="261" mass="27493">MNSDSPARLTDRAVIAVTGEEARDFLQRVVTCPIADISDGEMRAGALLTPQGKIIADFLIHGRPDGVLIELPAAAADALAKRLSMYKLRARAEVRVSEDLAVIAGEGTPDPRSAALPPRAIRPAAEAASLTEGDAIQAEAEIAAGVPAFGRDYGDADVFPTDVNLDLYGGIGWKKGCFVGQEVVSRMKRRGTIRKRTVRLDFEGEAPAAGTDITLGDTALGTITSSAGRHALAILRLDRLEEAREVESGGLTAKVVLPEGV</sequence>
<dbReference type="Proteomes" id="UP001595379">
    <property type="component" value="Unassembled WGS sequence"/>
</dbReference>
<name>A0ABV6ZUX5_9PROT</name>
<dbReference type="InterPro" id="IPR017703">
    <property type="entry name" value="YgfZ/GCV_T_CS"/>
</dbReference>
<dbReference type="Gene3D" id="3.30.1360.120">
    <property type="entry name" value="Probable tRNA modification gtpase trme, domain 1"/>
    <property type="match status" value="2"/>
</dbReference>
<reference evidence="4" key="1">
    <citation type="journal article" date="2019" name="Int. J. Syst. Evol. Microbiol.">
        <title>The Global Catalogue of Microorganisms (GCM) 10K type strain sequencing project: providing services to taxonomists for standard genome sequencing and annotation.</title>
        <authorList>
            <consortium name="The Broad Institute Genomics Platform"/>
            <consortium name="The Broad Institute Genome Sequencing Center for Infectious Disease"/>
            <person name="Wu L."/>
            <person name="Ma J."/>
        </authorList>
    </citation>
    <scope>NUCLEOTIDE SEQUENCE [LARGE SCALE GENOMIC DNA]</scope>
    <source>
        <strain evidence="4">KCTC 52487</strain>
    </source>
</reference>
<dbReference type="InterPro" id="IPR057460">
    <property type="entry name" value="CAF17_C"/>
</dbReference>
<protein>
    <submittedName>
        <fullName evidence="3">YgfZ/GcvT domain-containing protein</fullName>
    </submittedName>
</protein>
<feature type="domain" description="CAF17 C-terminal" evidence="2">
    <location>
        <begin position="194"/>
        <end position="259"/>
    </location>
</feature>
<organism evidence="3 4">
    <name type="scientific">Hyphobacterium vulgare</name>
    <dbReference type="NCBI Taxonomy" id="1736751"/>
    <lineage>
        <taxon>Bacteria</taxon>
        <taxon>Pseudomonadati</taxon>
        <taxon>Pseudomonadota</taxon>
        <taxon>Alphaproteobacteria</taxon>
        <taxon>Maricaulales</taxon>
        <taxon>Maricaulaceae</taxon>
        <taxon>Hyphobacterium</taxon>
    </lineage>
</organism>
<comment type="caution">
    <text evidence="3">The sequence shown here is derived from an EMBL/GenBank/DDBJ whole genome shotgun (WGS) entry which is preliminary data.</text>
</comment>
<dbReference type="Pfam" id="PF25455">
    <property type="entry name" value="Beta-barrel_CAF17_C"/>
    <property type="match status" value="1"/>
</dbReference>
<dbReference type="InterPro" id="IPR027266">
    <property type="entry name" value="TrmE/GcvT-like"/>
</dbReference>
<evidence type="ECO:0000313" key="3">
    <source>
        <dbReference type="EMBL" id="MFC2925265.1"/>
    </source>
</evidence>
<dbReference type="RefSeq" id="WP_343164142.1">
    <property type="nucleotide sequence ID" value="NZ_JBHRSV010000001.1"/>
</dbReference>
<evidence type="ECO:0000259" key="2">
    <source>
        <dbReference type="Pfam" id="PF25455"/>
    </source>
</evidence>
<dbReference type="PANTHER" id="PTHR22602:SF0">
    <property type="entry name" value="TRANSFERASE CAF17, MITOCHONDRIAL-RELATED"/>
    <property type="match status" value="1"/>
</dbReference>
<evidence type="ECO:0000313" key="4">
    <source>
        <dbReference type="Proteomes" id="UP001595379"/>
    </source>
</evidence>
<keyword evidence="4" id="KW-1185">Reference proteome</keyword>
<dbReference type="InterPro" id="IPR045179">
    <property type="entry name" value="YgfZ/GcvT"/>
</dbReference>
<keyword evidence="1" id="KW-0809">Transit peptide</keyword>
<dbReference type="EMBL" id="JBHRSV010000001">
    <property type="protein sequence ID" value="MFC2925265.1"/>
    <property type="molecule type" value="Genomic_DNA"/>
</dbReference>
<gene>
    <name evidence="3" type="ORF">ACFOOR_04015</name>
</gene>